<keyword evidence="6" id="KW-1185">Reference proteome</keyword>
<dbReference type="EMBL" id="JBELPZ010000007">
    <property type="protein sequence ID" value="MFL9844472.1"/>
    <property type="molecule type" value="Genomic_DNA"/>
</dbReference>
<dbReference type="InterPro" id="IPR013783">
    <property type="entry name" value="Ig-like_fold"/>
</dbReference>
<dbReference type="NCBIfam" id="TIGR04183">
    <property type="entry name" value="Por_Secre_tail"/>
    <property type="match status" value="1"/>
</dbReference>
<dbReference type="InterPro" id="IPR008979">
    <property type="entry name" value="Galactose-bd-like_sf"/>
</dbReference>
<dbReference type="InterPro" id="IPR026444">
    <property type="entry name" value="Secre_tail"/>
</dbReference>
<dbReference type="Pfam" id="PF04300">
    <property type="entry name" value="FBA"/>
    <property type="match status" value="1"/>
</dbReference>
<dbReference type="Gene3D" id="2.60.40.10">
    <property type="entry name" value="Immunoglobulins"/>
    <property type="match status" value="1"/>
</dbReference>
<evidence type="ECO:0000256" key="2">
    <source>
        <dbReference type="ARBA" id="ARBA00022737"/>
    </source>
</evidence>
<evidence type="ECO:0000313" key="6">
    <source>
        <dbReference type="Proteomes" id="UP001629156"/>
    </source>
</evidence>
<dbReference type="Pfam" id="PF18962">
    <property type="entry name" value="Por_Secre_tail"/>
    <property type="match status" value="1"/>
</dbReference>
<dbReference type="Pfam" id="PF02494">
    <property type="entry name" value="HYR"/>
    <property type="match status" value="1"/>
</dbReference>
<evidence type="ECO:0000313" key="5">
    <source>
        <dbReference type="EMBL" id="MFL9844472.1"/>
    </source>
</evidence>
<keyword evidence="1 3" id="KW-0732">Signal</keyword>
<dbReference type="Proteomes" id="UP001629156">
    <property type="component" value="Unassembled WGS sequence"/>
</dbReference>
<feature type="chain" id="PRO_5046520866" evidence="3">
    <location>
        <begin position="27"/>
        <end position="589"/>
    </location>
</feature>
<accession>A0ABW8YYC5</accession>
<evidence type="ECO:0000256" key="1">
    <source>
        <dbReference type="ARBA" id="ARBA00022729"/>
    </source>
</evidence>
<protein>
    <submittedName>
        <fullName evidence="5">T9SS type A sorting domain-containing protein</fullName>
    </submittedName>
</protein>
<dbReference type="SMART" id="SM01198">
    <property type="entry name" value="FBA"/>
    <property type="match status" value="1"/>
</dbReference>
<reference evidence="5 6" key="1">
    <citation type="submission" date="2024-06" db="EMBL/GenBank/DDBJ databases">
        <authorList>
            <person name="Kaempfer P."/>
            <person name="Viver T."/>
        </authorList>
    </citation>
    <scope>NUCLEOTIDE SEQUENCE [LARGE SCALE GENOMIC DNA]</scope>
    <source>
        <strain evidence="5 6">ST-119</strain>
    </source>
</reference>
<dbReference type="PANTHER" id="PTHR12125">
    <property type="entry name" value="F-BOX ONLY PROTEIN 6-LIKE PROTEIN"/>
    <property type="match status" value="1"/>
</dbReference>
<dbReference type="InterPro" id="IPR039752">
    <property type="entry name" value="F-box_only"/>
</dbReference>
<comment type="caution">
    <text evidence="5">The sequence shown here is derived from an EMBL/GenBank/DDBJ whole genome shotgun (WGS) entry which is preliminary data.</text>
</comment>
<dbReference type="RefSeq" id="WP_408084724.1">
    <property type="nucleotide sequence ID" value="NZ_JBELPZ010000007.1"/>
</dbReference>
<name>A0ABW8YYC5_9FLAO</name>
<keyword evidence="2" id="KW-0677">Repeat</keyword>
<dbReference type="PROSITE" id="PS51114">
    <property type="entry name" value="FBA"/>
    <property type="match status" value="1"/>
</dbReference>
<proteinExistence type="predicted"/>
<feature type="domain" description="FBA" evidence="4">
    <location>
        <begin position="47"/>
        <end position="212"/>
    </location>
</feature>
<evidence type="ECO:0000259" key="4">
    <source>
        <dbReference type="PROSITE" id="PS51114"/>
    </source>
</evidence>
<feature type="signal peptide" evidence="3">
    <location>
        <begin position="1"/>
        <end position="26"/>
    </location>
</feature>
<evidence type="ECO:0000256" key="3">
    <source>
        <dbReference type="SAM" id="SignalP"/>
    </source>
</evidence>
<dbReference type="InterPro" id="IPR007397">
    <property type="entry name" value="F-box-assoc_dom"/>
</dbReference>
<gene>
    <name evidence="5" type="ORF">ABS766_08575</name>
</gene>
<organism evidence="5 6">
    <name type="scientific">Flavobacterium rhizosphaerae</name>
    <dbReference type="NCBI Taxonomy" id="3163298"/>
    <lineage>
        <taxon>Bacteria</taxon>
        <taxon>Pseudomonadati</taxon>
        <taxon>Bacteroidota</taxon>
        <taxon>Flavobacteriia</taxon>
        <taxon>Flavobacteriales</taxon>
        <taxon>Flavobacteriaceae</taxon>
        <taxon>Flavobacterium</taxon>
    </lineage>
</organism>
<dbReference type="SUPFAM" id="SSF49785">
    <property type="entry name" value="Galactose-binding domain-like"/>
    <property type="match status" value="1"/>
</dbReference>
<dbReference type="Gene3D" id="2.60.120.260">
    <property type="entry name" value="Galactose-binding domain-like"/>
    <property type="match status" value="1"/>
</dbReference>
<dbReference type="PANTHER" id="PTHR12125:SF5">
    <property type="entry name" value="F-BOX DOMAIN-CONTAINING PROTEIN"/>
    <property type="match status" value="1"/>
</dbReference>
<dbReference type="InterPro" id="IPR003410">
    <property type="entry name" value="HYR_dom"/>
</dbReference>
<sequence>MKKITYYFKFYVTIFIILFTTGAVKAQCPDNITVDNDEGECGAIIEYTIEGAGSSASANGVVNPSGANSFTGWNVTNGGSGWGVTGDPAFITSYATCSMNQIIDLTTMGISDEYMDTQPAITVSDEYSGSGNNFSDTYFLTVELRGESNNVIATYTTGNITTTTNWQTASHTFTAYGTGVRKVYISHGGKDAEFWAGQYGSKMKNATLTVNLPTSTFVQTAGIESGEMFPIGTTTNTFEITDEDNNVTTCSFDVTVVDAEAPVVTLQDITVVLDDTGNATIAFDDIDNGSYENCASPVIEMDVTAFTCENLGENTVTVSMSDGTTTTTETAIVTVVDDISPVIAAQDVTLSLDENGEALLTPEDANNGSTDNCSITDYIFSQGIFDASDIGENTVTFTVYDAAGNSSETTITVTVADDMAPTVITQDITVALNPITIVTISAMDIDNSSTDNTGISSYSVSPEVFTCEDIGVNTVTLTITDNYGNVSTGTAIVTVTDPENYCNLAATDTNFAKELTVYPNPSNGLFTITAGNNVIDRIDTYDISGRLVKTIEPSKNNEVSLDLTEFNSGMYILRIVSNNKVQTYKINKL</sequence>